<dbReference type="Proteomes" id="UP000050961">
    <property type="component" value="Unassembled WGS sequence"/>
</dbReference>
<dbReference type="EMBL" id="AYZF01000008">
    <property type="protein sequence ID" value="KRN06714.1"/>
    <property type="molecule type" value="Genomic_DNA"/>
</dbReference>
<gene>
    <name evidence="1" type="ORF">FD15_GL000267</name>
</gene>
<proteinExistence type="predicted"/>
<comment type="caution">
    <text evidence="1">The sequence shown here is derived from an EMBL/GenBank/DDBJ whole genome shotgun (WGS) entry which is preliminary data.</text>
</comment>
<keyword evidence="2" id="KW-1185">Reference proteome</keyword>
<protein>
    <submittedName>
        <fullName evidence="1">Uncharacterized protein</fullName>
    </submittedName>
</protein>
<organism evidence="1 2">
    <name type="scientific">Liquorilactobacillus sucicola DSM 21376 = JCM 15457</name>
    <dbReference type="NCBI Taxonomy" id="1423806"/>
    <lineage>
        <taxon>Bacteria</taxon>
        <taxon>Bacillati</taxon>
        <taxon>Bacillota</taxon>
        <taxon>Bacilli</taxon>
        <taxon>Lactobacillales</taxon>
        <taxon>Lactobacillaceae</taxon>
        <taxon>Liquorilactobacillus</taxon>
    </lineage>
</organism>
<dbReference type="AlphaFoldDB" id="A0A023CYL7"/>
<reference evidence="1 2" key="1">
    <citation type="journal article" date="2015" name="Genome Announc.">
        <title>Expanding the biotechnology potential of lactobacilli through comparative genomics of 213 strains and associated genera.</title>
        <authorList>
            <person name="Sun Z."/>
            <person name="Harris H.M."/>
            <person name="McCann A."/>
            <person name="Guo C."/>
            <person name="Argimon S."/>
            <person name="Zhang W."/>
            <person name="Yang X."/>
            <person name="Jeffery I.B."/>
            <person name="Cooney J.C."/>
            <person name="Kagawa T.F."/>
            <person name="Liu W."/>
            <person name="Song Y."/>
            <person name="Salvetti E."/>
            <person name="Wrobel A."/>
            <person name="Rasinkangas P."/>
            <person name="Parkhill J."/>
            <person name="Rea M.C."/>
            <person name="O'Sullivan O."/>
            <person name="Ritari J."/>
            <person name="Douillard F.P."/>
            <person name="Paul Ross R."/>
            <person name="Yang R."/>
            <person name="Briner A.E."/>
            <person name="Felis G.E."/>
            <person name="de Vos W.M."/>
            <person name="Barrangou R."/>
            <person name="Klaenhammer T.R."/>
            <person name="Caufield P.W."/>
            <person name="Cui Y."/>
            <person name="Zhang H."/>
            <person name="O'Toole P.W."/>
        </authorList>
    </citation>
    <scope>NUCLEOTIDE SEQUENCE [LARGE SCALE GENOMIC DNA]</scope>
    <source>
        <strain evidence="1 2">DSM 21376</strain>
    </source>
</reference>
<evidence type="ECO:0000313" key="1">
    <source>
        <dbReference type="EMBL" id="KRN06714.1"/>
    </source>
</evidence>
<evidence type="ECO:0000313" key="2">
    <source>
        <dbReference type="Proteomes" id="UP000050961"/>
    </source>
</evidence>
<accession>A0A023CYL7</accession>
<sequence length="62" mass="7121">MVPTSYIQHIFGEIIYAFAANIRLVGFDKVLFGLDNACSQVSNCFLHKKTVTIRTLTSYDYW</sequence>
<name>A0A023CYL7_9LACO</name>